<dbReference type="EMBL" id="CDML01000044">
    <property type="protein sequence ID" value="CRF41544.1"/>
    <property type="molecule type" value="Genomic_DNA"/>
</dbReference>
<proteinExistence type="predicted"/>
<reference evidence="2" key="1">
    <citation type="submission" date="2014-12" db="EMBL/GenBank/DDBJ databases">
        <authorList>
            <person name="Smet A."/>
        </authorList>
    </citation>
    <scope>NUCLEOTIDE SEQUENCE [LARGE SCALE GENOMIC DNA]</scope>
</reference>
<evidence type="ECO:0000313" key="1">
    <source>
        <dbReference type="EMBL" id="CRF41544.1"/>
    </source>
</evidence>
<name>A0A0K2XA00_9HELI</name>
<evidence type="ECO:0000313" key="2">
    <source>
        <dbReference type="Proteomes" id="UP000038622"/>
    </source>
</evidence>
<protein>
    <submittedName>
        <fullName evidence="1">Uncharacterized protein</fullName>
    </submittedName>
</protein>
<sequence>MGDWALKRIRACWFNKSQRCFLHSIFDSPATNPPARGFK</sequence>
<accession>A0A0K2XA00</accession>
<gene>
    <name evidence="1" type="ORF">HAL011_13450</name>
</gene>
<dbReference type="Proteomes" id="UP000038622">
    <property type="component" value="Unassembled WGS sequence"/>
</dbReference>
<dbReference type="AlphaFoldDB" id="A0A0K2XA00"/>
<dbReference type="STRING" id="1578720.HAL011_13450"/>
<keyword evidence="2" id="KW-1185">Reference proteome</keyword>
<organism evidence="1 2">
    <name type="scientific">Helicobacter ailurogastricus</name>
    <dbReference type="NCBI Taxonomy" id="1578720"/>
    <lineage>
        <taxon>Bacteria</taxon>
        <taxon>Pseudomonadati</taxon>
        <taxon>Campylobacterota</taxon>
        <taxon>Epsilonproteobacteria</taxon>
        <taxon>Campylobacterales</taxon>
        <taxon>Helicobacteraceae</taxon>
        <taxon>Helicobacter</taxon>
    </lineage>
</organism>